<evidence type="ECO:0000256" key="1">
    <source>
        <dbReference type="ARBA" id="ARBA00022598"/>
    </source>
</evidence>
<dbReference type="Gene3D" id="3.30.930.10">
    <property type="entry name" value="Bira Bifunctional Protein, Domain 2"/>
    <property type="match status" value="1"/>
</dbReference>
<reference evidence="3 4" key="1">
    <citation type="submission" date="2016-04" db="EMBL/GenBank/DDBJ databases">
        <title>Peptidophaga gingivicola gen. nov., sp. nov., isolated from human subgingival plaque.</title>
        <authorList>
            <person name="Beall C.J."/>
            <person name="Mokrzan E.M."/>
            <person name="Griffen A.L."/>
            <person name="Leys E.J."/>
        </authorList>
    </citation>
    <scope>NUCLEOTIDE SEQUENCE [LARGE SCALE GENOMIC DNA]</scope>
    <source>
        <strain evidence="3 4">BA112</strain>
    </source>
</reference>
<dbReference type="Pfam" id="PF03099">
    <property type="entry name" value="BPL_LplA_LipB"/>
    <property type="match status" value="1"/>
</dbReference>
<evidence type="ECO:0000259" key="2">
    <source>
        <dbReference type="PROSITE" id="PS51733"/>
    </source>
</evidence>
<dbReference type="AlphaFoldDB" id="A0A179B5L0"/>
<dbReference type="GO" id="GO:0005737">
    <property type="term" value="C:cytoplasm"/>
    <property type="evidence" value="ECO:0007669"/>
    <property type="project" value="TreeGrafter"/>
</dbReference>
<gene>
    <name evidence="3" type="ORF">A4H34_06015</name>
</gene>
<dbReference type="PANTHER" id="PTHR12835:SF5">
    <property type="entry name" value="BIOTIN--PROTEIN LIGASE"/>
    <property type="match status" value="1"/>
</dbReference>
<dbReference type="CDD" id="cd16442">
    <property type="entry name" value="BPL"/>
    <property type="match status" value="1"/>
</dbReference>
<evidence type="ECO:0000313" key="3">
    <source>
        <dbReference type="EMBL" id="OAP86675.1"/>
    </source>
</evidence>
<organism evidence="3 4">
    <name type="scientific">Peptidiphaga gingivicola</name>
    <dbReference type="NCBI Taxonomy" id="2741497"/>
    <lineage>
        <taxon>Bacteria</taxon>
        <taxon>Bacillati</taxon>
        <taxon>Actinomycetota</taxon>
        <taxon>Actinomycetes</taxon>
        <taxon>Actinomycetales</taxon>
        <taxon>Actinomycetaceae</taxon>
        <taxon>Peptidiphaga</taxon>
    </lineage>
</organism>
<dbReference type="InterPro" id="IPR004408">
    <property type="entry name" value="Biotin_CoA_COase_ligase"/>
</dbReference>
<dbReference type="InterPro" id="IPR004143">
    <property type="entry name" value="BPL_LPL_catalytic"/>
</dbReference>
<comment type="caution">
    <text evidence="3">The sequence shown here is derived from an EMBL/GenBank/DDBJ whole genome shotgun (WGS) entry which is preliminary data.</text>
</comment>
<name>A0A179B5L0_9ACTO</name>
<keyword evidence="4" id="KW-1185">Reference proteome</keyword>
<feature type="domain" description="BPL/LPL catalytic" evidence="2">
    <location>
        <begin position="20"/>
        <end position="217"/>
    </location>
</feature>
<dbReference type="SUPFAM" id="SSF55681">
    <property type="entry name" value="Class II aaRS and biotin synthetases"/>
    <property type="match status" value="1"/>
</dbReference>
<protein>
    <recommendedName>
        <fullName evidence="2">BPL/LPL catalytic domain-containing protein</fullName>
    </recommendedName>
</protein>
<dbReference type="EMBL" id="LVZK01000001">
    <property type="protein sequence ID" value="OAP86675.1"/>
    <property type="molecule type" value="Genomic_DNA"/>
</dbReference>
<accession>A0A179B5L0</accession>
<dbReference type="PANTHER" id="PTHR12835">
    <property type="entry name" value="BIOTIN PROTEIN LIGASE"/>
    <property type="match status" value="1"/>
</dbReference>
<keyword evidence="1" id="KW-0436">Ligase</keyword>
<evidence type="ECO:0000313" key="4">
    <source>
        <dbReference type="Proteomes" id="UP000078368"/>
    </source>
</evidence>
<dbReference type="GO" id="GO:0004077">
    <property type="term" value="F:biotin--[biotin carboxyl-carrier protein] ligase activity"/>
    <property type="evidence" value="ECO:0007669"/>
    <property type="project" value="InterPro"/>
</dbReference>
<proteinExistence type="predicted"/>
<dbReference type="PROSITE" id="PS51733">
    <property type="entry name" value="BPL_LPL_CATALYTIC"/>
    <property type="match status" value="1"/>
</dbReference>
<dbReference type="Proteomes" id="UP000078368">
    <property type="component" value="Unassembled WGS sequence"/>
</dbReference>
<dbReference type="InterPro" id="IPR045864">
    <property type="entry name" value="aa-tRNA-synth_II/BPL/LPL"/>
</dbReference>
<sequence length="295" mass="30725">MDSAGERLGEAGQAQAHVVGQARFPLTGMQSPIVLHTELTGSTQDDLADLWCEGSVPAGAVMIADNMTAARGRVGRPWFTRAGKSLLVSVLLEFDESIADCLAWVTLAGAMAALESVRRHCAQEGAPDVAISWPNDVVALTPAGPRKLGGLLGEVCGRRDGKIACILGWGLNLSLEADELPTPTAASLLTSGLKTAGRDELIATYLEGLRARLDALVDAGDPQAAGLVDEANAVTETLRPGVVVGRPRLEPLVGDGIRVLPDASLEILTRNGLEAVTSGEVSLLGMQPRAEGEAR</sequence>
<dbReference type="STRING" id="1823756.A4H34_06015"/>